<keyword evidence="1" id="KW-1133">Transmembrane helix</keyword>
<feature type="transmembrane region" description="Helical" evidence="1">
    <location>
        <begin position="104"/>
        <end position="127"/>
    </location>
</feature>
<feature type="transmembrane region" description="Helical" evidence="1">
    <location>
        <begin position="280"/>
        <end position="304"/>
    </location>
</feature>
<feature type="transmembrane region" description="Helical" evidence="1">
    <location>
        <begin position="20"/>
        <end position="40"/>
    </location>
</feature>
<evidence type="ECO:0000313" key="3">
    <source>
        <dbReference type="Proteomes" id="UP000627781"/>
    </source>
</evidence>
<feature type="transmembrane region" description="Helical" evidence="1">
    <location>
        <begin position="147"/>
        <end position="167"/>
    </location>
</feature>
<protein>
    <recommendedName>
        <fullName evidence="4">ABC-2 family transporter protein</fullName>
    </recommendedName>
</protein>
<accession>A0ABR8PW50</accession>
<name>A0ABR8PW50_9CLOT</name>
<keyword evidence="1" id="KW-0812">Transmembrane</keyword>
<dbReference type="RefSeq" id="WP_191769365.1">
    <property type="nucleotide sequence ID" value="NZ_JACSRA010000023.1"/>
</dbReference>
<feature type="transmembrane region" description="Helical" evidence="1">
    <location>
        <begin position="316"/>
        <end position="337"/>
    </location>
</feature>
<feature type="transmembrane region" description="Helical" evidence="1">
    <location>
        <begin position="202"/>
        <end position="219"/>
    </location>
</feature>
<evidence type="ECO:0000313" key="2">
    <source>
        <dbReference type="EMBL" id="MBD7912410.1"/>
    </source>
</evidence>
<feature type="transmembrane region" description="Helical" evidence="1">
    <location>
        <begin position="173"/>
        <end position="195"/>
    </location>
</feature>
<gene>
    <name evidence="2" type="ORF">H9661_13685</name>
</gene>
<reference evidence="2 3" key="1">
    <citation type="submission" date="2020-08" db="EMBL/GenBank/DDBJ databases">
        <title>A Genomic Blueprint of the Chicken Gut Microbiome.</title>
        <authorList>
            <person name="Gilroy R."/>
            <person name="Ravi A."/>
            <person name="Getino M."/>
            <person name="Pursley I."/>
            <person name="Horton D.L."/>
            <person name="Alikhan N.-F."/>
            <person name="Baker D."/>
            <person name="Gharbi K."/>
            <person name="Hall N."/>
            <person name="Watson M."/>
            <person name="Adriaenssens E.M."/>
            <person name="Foster-Nyarko E."/>
            <person name="Jarju S."/>
            <person name="Secka A."/>
            <person name="Antonio M."/>
            <person name="Oren A."/>
            <person name="Chaudhuri R."/>
            <person name="La Ragione R.M."/>
            <person name="Hildebrand F."/>
            <person name="Pallen M.J."/>
        </authorList>
    </citation>
    <scope>NUCLEOTIDE SEQUENCE [LARGE SCALE GENOMIC DNA]</scope>
    <source>
        <strain evidence="2 3">Sa3CVN1</strain>
    </source>
</reference>
<comment type="caution">
    <text evidence="2">The sequence shown here is derived from an EMBL/GenBank/DDBJ whole genome shotgun (WGS) entry which is preliminary data.</text>
</comment>
<proteinExistence type="predicted"/>
<keyword evidence="3" id="KW-1185">Reference proteome</keyword>
<evidence type="ECO:0000256" key="1">
    <source>
        <dbReference type="SAM" id="Phobius"/>
    </source>
</evidence>
<sequence>MKKLYNKALLYQYYHSGKWALILGSIIFAVANYFGSIDSINYLKFRISSLEGDRISRGSAFYIFVELFVLFMIYVLITGINKRNNLTFLTSGPYSKEEIKKNQIIFLLISLTILTLIYIYIYLCIYYREREVLMISVGWLPTLIKDIIRLIVCGLAFVSYLVLMDTLFSNSGITIFLIIFTPIVFIVDLSMCFYLSDVFKGYSLFPGEVGVFISKMLHIVSDYVLNYKNVVMIGHVEEILAIILIIFATGIFFLLTWLINKKLIINNINKFFNFKIVEKIFYWTFSFSIMLLITVIIASMYAVVYLQDIYFGQVRTINGTIIALSLIVGIGVIAAIFQRLIRKLMKKFI</sequence>
<dbReference type="EMBL" id="JACSRA010000023">
    <property type="protein sequence ID" value="MBD7912410.1"/>
    <property type="molecule type" value="Genomic_DNA"/>
</dbReference>
<dbReference type="Proteomes" id="UP000627781">
    <property type="component" value="Unassembled WGS sequence"/>
</dbReference>
<evidence type="ECO:0008006" key="4">
    <source>
        <dbReference type="Google" id="ProtNLM"/>
    </source>
</evidence>
<feature type="transmembrane region" description="Helical" evidence="1">
    <location>
        <begin position="61"/>
        <end position="80"/>
    </location>
</feature>
<feature type="transmembrane region" description="Helical" evidence="1">
    <location>
        <begin position="239"/>
        <end position="259"/>
    </location>
</feature>
<keyword evidence="1" id="KW-0472">Membrane</keyword>
<organism evidence="2 3">
    <name type="scientific">Clostridium cibarium</name>
    <dbReference type="NCBI Taxonomy" id="2762247"/>
    <lineage>
        <taxon>Bacteria</taxon>
        <taxon>Bacillati</taxon>
        <taxon>Bacillota</taxon>
        <taxon>Clostridia</taxon>
        <taxon>Eubacteriales</taxon>
        <taxon>Clostridiaceae</taxon>
        <taxon>Clostridium</taxon>
    </lineage>
</organism>